<keyword evidence="3" id="KW-0963">Cytoplasm</keyword>
<evidence type="ECO:0000313" key="15">
    <source>
        <dbReference type="EMBL" id="VDI08896.1"/>
    </source>
</evidence>
<evidence type="ECO:0008006" key="17">
    <source>
        <dbReference type="Google" id="ProtNLM"/>
    </source>
</evidence>
<comment type="subcellular location">
    <subcellularLocation>
        <location evidence="1">Cytoplasm</location>
    </subcellularLocation>
</comment>
<gene>
    <name evidence="15" type="ORF">MGAL_10B010372</name>
</gene>
<comment type="similarity">
    <text evidence="10">Belongs to the smoothelin family.</text>
</comment>
<dbReference type="SUPFAM" id="SSF47576">
    <property type="entry name" value="Calponin-homology domain, CH-domain"/>
    <property type="match status" value="1"/>
</dbReference>
<feature type="compositionally biased region" description="Basic and acidic residues" evidence="12">
    <location>
        <begin position="177"/>
        <end position="196"/>
    </location>
</feature>
<organism evidence="15 16">
    <name type="scientific">Mytilus galloprovincialis</name>
    <name type="common">Mediterranean mussel</name>
    <dbReference type="NCBI Taxonomy" id="29158"/>
    <lineage>
        <taxon>Eukaryota</taxon>
        <taxon>Metazoa</taxon>
        <taxon>Spiralia</taxon>
        <taxon>Lophotrochozoa</taxon>
        <taxon>Mollusca</taxon>
        <taxon>Bivalvia</taxon>
        <taxon>Autobranchia</taxon>
        <taxon>Pteriomorphia</taxon>
        <taxon>Mytilida</taxon>
        <taxon>Mytiloidea</taxon>
        <taxon>Mytilidae</taxon>
        <taxon>Mytilinae</taxon>
        <taxon>Mytilus</taxon>
    </lineage>
</organism>
<dbReference type="PROSITE" id="PS50021">
    <property type="entry name" value="CH"/>
    <property type="match status" value="1"/>
</dbReference>
<dbReference type="GO" id="GO:0005737">
    <property type="term" value="C:cytoplasm"/>
    <property type="evidence" value="ECO:0007669"/>
    <property type="project" value="UniProtKB-SubCell"/>
</dbReference>
<keyword evidence="5" id="KW-0732">Signal</keyword>
<evidence type="ECO:0000256" key="7">
    <source>
        <dbReference type="ARBA" id="ARBA00023054"/>
    </source>
</evidence>
<feature type="compositionally biased region" description="Low complexity" evidence="12">
    <location>
        <begin position="162"/>
        <end position="176"/>
    </location>
</feature>
<feature type="compositionally biased region" description="Basic and acidic residues" evidence="12">
    <location>
        <begin position="1108"/>
        <end position="1134"/>
    </location>
</feature>
<keyword evidence="16" id="KW-1185">Reference proteome</keyword>
<keyword evidence="9" id="KW-0393">Immunoglobulin domain</keyword>
<feature type="region of interest" description="Disordered" evidence="12">
    <location>
        <begin position="1066"/>
        <end position="1330"/>
    </location>
</feature>
<dbReference type="InterPro" id="IPR007110">
    <property type="entry name" value="Ig-like_dom"/>
</dbReference>
<feature type="compositionally biased region" description="Basic and acidic residues" evidence="12">
    <location>
        <begin position="1162"/>
        <end position="1175"/>
    </location>
</feature>
<feature type="coiled-coil region" evidence="11">
    <location>
        <begin position="1356"/>
        <end position="1425"/>
    </location>
</feature>
<feature type="compositionally biased region" description="Polar residues" evidence="12">
    <location>
        <begin position="25"/>
        <end position="52"/>
    </location>
</feature>
<dbReference type="OrthoDB" id="10017054at2759"/>
<feature type="domain" description="Ig-like" evidence="14">
    <location>
        <begin position="693"/>
        <end position="779"/>
    </location>
</feature>
<feature type="compositionally biased region" description="Basic and acidic residues" evidence="12">
    <location>
        <begin position="237"/>
        <end position="246"/>
    </location>
</feature>
<dbReference type="Pfam" id="PF12510">
    <property type="entry name" value="Smoothelin"/>
    <property type="match status" value="1"/>
</dbReference>
<keyword evidence="8" id="KW-1015">Disulfide bond</keyword>
<feature type="region of interest" description="Disordered" evidence="12">
    <location>
        <begin position="562"/>
        <end position="594"/>
    </location>
</feature>
<dbReference type="InterPro" id="IPR036179">
    <property type="entry name" value="Ig-like_dom_sf"/>
</dbReference>
<feature type="compositionally biased region" description="Polar residues" evidence="12">
    <location>
        <begin position="197"/>
        <end position="206"/>
    </location>
</feature>
<accession>A0A8B6CU79</accession>
<feature type="compositionally biased region" description="Basic and acidic residues" evidence="12">
    <location>
        <begin position="1222"/>
        <end position="1231"/>
    </location>
</feature>
<dbReference type="EMBL" id="UYJE01002239">
    <property type="protein sequence ID" value="VDI08896.1"/>
    <property type="molecule type" value="Genomic_DNA"/>
</dbReference>
<keyword evidence="7 11" id="KW-0175">Coiled coil</keyword>
<dbReference type="SUPFAM" id="SSF48726">
    <property type="entry name" value="Immunoglobulin"/>
    <property type="match status" value="4"/>
</dbReference>
<evidence type="ECO:0000256" key="5">
    <source>
        <dbReference type="ARBA" id="ARBA00022729"/>
    </source>
</evidence>
<evidence type="ECO:0000256" key="2">
    <source>
        <dbReference type="ARBA" id="ARBA00006692"/>
    </source>
</evidence>
<dbReference type="Proteomes" id="UP000596742">
    <property type="component" value="Unassembled WGS sequence"/>
</dbReference>
<feature type="compositionally biased region" description="Basic and acidic residues" evidence="12">
    <location>
        <begin position="1301"/>
        <end position="1322"/>
    </location>
</feature>
<dbReference type="InterPro" id="IPR022189">
    <property type="entry name" value="SMTN"/>
</dbReference>
<dbReference type="FunFam" id="2.60.40.10:FF:000107">
    <property type="entry name" value="Myosin, light chain kinase a"/>
    <property type="match status" value="1"/>
</dbReference>
<feature type="compositionally biased region" description="Basic and acidic residues" evidence="12">
    <location>
        <begin position="1243"/>
        <end position="1258"/>
    </location>
</feature>
<dbReference type="Gene3D" id="2.60.40.10">
    <property type="entry name" value="Immunoglobulins"/>
    <property type="match status" value="4"/>
</dbReference>
<feature type="domain" description="Ig-like" evidence="14">
    <location>
        <begin position="887"/>
        <end position="975"/>
    </location>
</feature>
<keyword evidence="6" id="KW-0677">Repeat</keyword>
<evidence type="ECO:0000256" key="8">
    <source>
        <dbReference type="ARBA" id="ARBA00023157"/>
    </source>
</evidence>
<dbReference type="InterPro" id="IPR003598">
    <property type="entry name" value="Ig_sub2"/>
</dbReference>
<evidence type="ECO:0000256" key="6">
    <source>
        <dbReference type="ARBA" id="ARBA00022737"/>
    </source>
</evidence>
<evidence type="ECO:0000259" key="13">
    <source>
        <dbReference type="PROSITE" id="PS50021"/>
    </source>
</evidence>
<evidence type="ECO:0000256" key="1">
    <source>
        <dbReference type="ARBA" id="ARBA00004496"/>
    </source>
</evidence>
<dbReference type="PANTHER" id="PTHR12231:SF253">
    <property type="entry name" value="DPR-INTERACTING PROTEIN ETA, ISOFORM B-RELATED"/>
    <property type="match status" value="1"/>
</dbReference>
<dbReference type="FunFam" id="2.60.40.10:FF:000080">
    <property type="entry name" value="Myosin light chain kinase, smooth muscle"/>
    <property type="match status" value="1"/>
</dbReference>
<evidence type="ECO:0000256" key="3">
    <source>
        <dbReference type="ARBA" id="ARBA00022490"/>
    </source>
</evidence>
<evidence type="ECO:0000256" key="9">
    <source>
        <dbReference type="ARBA" id="ARBA00023319"/>
    </source>
</evidence>
<dbReference type="FunFam" id="2.60.40.10:FF:000612">
    <property type="entry name" value="palladin isoform X1"/>
    <property type="match status" value="1"/>
</dbReference>
<dbReference type="Gene3D" id="1.10.418.10">
    <property type="entry name" value="Calponin-like domain"/>
    <property type="match status" value="1"/>
</dbReference>
<feature type="compositionally biased region" description="Polar residues" evidence="12">
    <location>
        <begin position="1200"/>
        <end position="1209"/>
    </location>
</feature>
<dbReference type="FunFam" id="2.60.40.10:FF:000425">
    <property type="entry name" value="Myosin light chain kinase"/>
    <property type="match status" value="1"/>
</dbReference>
<dbReference type="GO" id="GO:0060298">
    <property type="term" value="P:positive regulation of sarcomere organization"/>
    <property type="evidence" value="ECO:0007669"/>
    <property type="project" value="UniProtKB-ARBA"/>
</dbReference>
<dbReference type="GO" id="GO:0045989">
    <property type="term" value="P:positive regulation of striated muscle contraction"/>
    <property type="evidence" value="ECO:0007669"/>
    <property type="project" value="UniProtKB-ARBA"/>
</dbReference>
<dbReference type="InterPro" id="IPR036872">
    <property type="entry name" value="CH_dom_sf"/>
</dbReference>
<dbReference type="SMART" id="SM00409">
    <property type="entry name" value="IG"/>
    <property type="match status" value="4"/>
</dbReference>
<feature type="compositionally biased region" description="Polar residues" evidence="12">
    <location>
        <begin position="1454"/>
        <end position="1468"/>
    </location>
</feature>
<dbReference type="Pfam" id="PF07679">
    <property type="entry name" value="I-set"/>
    <property type="match status" value="4"/>
</dbReference>
<feature type="compositionally biased region" description="Basic and acidic residues" evidence="12">
    <location>
        <begin position="63"/>
        <end position="74"/>
    </location>
</feature>
<feature type="region of interest" description="Disordered" evidence="12">
    <location>
        <begin position="102"/>
        <end position="254"/>
    </location>
</feature>
<evidence type="ECO:0000256" key="4">
    <source>
        <dbReference type="ARBA" id="ARBA00022553"/>
    </source>
</evidence>
<feature type="compositionally biased region" description="Polar residues" evidence="12">
    <location>
        <begin position="562"/>
        <end position="572"/>
    </location>
</feature>
<dbReference type="InterPro" id="IPR013098">
    <property type="entry name" value="Ig_I-set"/>
</dbReference>
<dbReference type="SMART" id="SM00033">
    <property type="entry name" value="CH"/>
    <property type="match status" value="1"/>
</dbReference>
<dbReference type="InterPro" id="IPR013783">
    <property type="entry name" value="Ig-like_fold"/>
</dbReference>
<evidence type="ECO:0000256" key="10">
    <source>
        <dbReference type="ARBA" id="ARBA00061655"/>
    </source>
</evidence>
<sequence length="1637" mass="182175">MIGTKYKYIIARNAIEEEREGGNRSGPTTSLTRSQSSKDFNGSDHPSNNTNHPRIGRCTSVIDRPKESGSEIDQRVPLTNGYCNGIQNGRSEKSIHVIHDSGQLGSLNSSGENHTSKHSDDIDDNSPPSSPLRRSFSLNSLRRKRSEKDILVTSPNSSARYSVHSDSPVNSSSSSEFSEHSKHTSRHSKDISDNSEIKNNSVSFSENCKDNHVINDKNNSKNNDAVRRKSVPASAKHFKDSDKSGSESDSSSCRDWLEKKRRNSLTVIDTKKLNSTMDIEAAFSEILNAVDTEEENNNEDSPELEIMEVDGLEKINIKTPRITSDKISTSTVDINFNYSEDKPVSKPNNDENIQEKEKEEAIIEEIVAPVIQSPDLQITPVKKDRPVFSLAPVTPLNDSLSVIEDDDGSITVQSVSYKDQGDCVVTEKTTLRRSQSRTEEEEKDTVIESKVTSPGGSDHFEKDVIKTKRKLTSRGSDYFSRSQYKSKWLRNKEGETIEEHDVTVESDNFSVTKGQSWGEKSEATVQLNKPTITSVTREIQEPTNHDSGDNRLLVPGRMDVSKASSGYGSVSGSDEEEKEEAVATAMQGKSSGSPEIKATLKDLVTLEGSNAVLECIVTCSPSPDITWYKGDKSVTNNRHYEAKYDNISGRATLTVLGAKKEDTGPYKCTLRNPLGEAETKAALTVRSRAKKKPQFTKPLTNKVATEGHSVCLECSVNDATQIAWYKDGIIQRNTSDFKQTFDGLIAKLDIEEIFVDDHGEYSCVAKNDFGENRTSCKIIVKETACETDVVPMFLTKPESKIHECSDTVTLQCDVIGSPQPTIRWTKDQQTIVIDNHHKQTFDGRTAVLLITKATSEDSGKYECIAENTSGKSSVDALIVVKAKQATPEILSPLTDETADCGKSLTLKCDVTGNPSPMIVWRKDNRIIGNTKDFRQTYQDVTAKLQISDIHKEDSGCYECVARNVHGAITTKCTVVVEGSNSGSVGAEDKSKTQFDWLVGRDKNTPVIGDKQKEPSIKRSESMKISSNYSLRDKYRKATQPDEAIREATIETPSKVTVTTETIVPKNDNDNKVDINMNKTKFEDPLKQKAAIARSKGPEDPPWKNVTLRRTESARAPVGRRESPFLRKRKEELAGKLEAGSSPQNNDDPSKLATKPPGWRPVIGDKKDSDTPKETEVVSSFRQVNLRRCDSARSLRDEIKQTGSNISASAAQHDGGSRTDNFSPDKKTDNETPKLGQTSSTRLLFERKLESDQPKDTELTKFFNRPGSGLRRTSSLKITRDERDAGTRPVVHSRMNGGLDLEQSKGEKSTSNRFLNKEGDQKTRTMPTYDNIDDEDELHKILSKTDDFDERKKIRNRMREIREKKSKEMEVKRLQREKDTEDIFKRKFAAAEADQKRQVAAFEKAAKETKEEREKIMNIKDDLIKEHLRESEEAKKKQLAAFDRIANKGSAGTVSSQAGFGGQSFTKTPAQPAGAKGAMDKFKSMEPAGAGGAKPNFMAAGRGGRGGGRGGGTAVRRSPSAIKEMLLNWTKAMTAGYENVEVTNFSSSWNNGMAFCALIHHFYPESFEWSRLDPKKRRANFTLAFNIAEKYADIAPLLDVDDMVKMQKPDWKCVFTYVQSFYRKLNDHPRNAVAQKEQ</sequence>
<feature type="region of interest" description="Disordered" evidence="12">
    <location>
        <begin position="16"/>
        <end position="87"/>
    </location>
</feature>
<feature type="region of interest" description="Disordered" evidence="12">
    <location>
        <begin position="1454"/>
        <end position="1476"/>
    </location>
</feature>
<dbReference type="InterPro" id="IPR051170">
    <property type="entry name" value="Neural/epithelial_adhesion"/>
</dbReference>
<dbReference type="PANTHER" id="PTHR12231">
    <property type="entry name" value="CTX-RELATED TYPE I TRANSMEMBRANE PROTEIN"/>
    <property type="match status" value="1"/>
</dbReference>
<feature type="compositionally biased region" description="Low complexity" evidence="12">
    <location>
        <begin position="125"/>
        <end position="140"/>
    </location>
</feature>
<reference evidence="15" key="1">
    <citation type="submission" date="2018-11" db="EMBL/GenBank/DDBJ databases">
        <authorList>
            <person name="Alioto T."/>
            <person name="Alioto T."/>
        </authorList>
    </citation>
    <scope>NUCLEOTIDE SEQUENCE</scope>
</reference>
<proteinExistence type="inferred from homology"/>
<evidence type="ECO:0000259" key="14">
    <source>
        <dbReference type="PROSITE" id="PS50835"/>
    </source>
</evidence>
<feature type="domain" description="Ig-like" evidence="14">
    <location>
        <begin position="791"/>
        <end position="879"/>
    </location>
</feature>
<feature type="domain" description="Ig-like" evidence="14">
    <location>
        <begin position="594"/>
        <end position="684"/>
    </location>
</feature>
<comment type="caution">
    <text evidence="15">The sequence shown here is derived from an EMBL/GenBank/DDBJ whole genome shotgun (WGS) entry which is preliminary data.</text>
</comment>
<dbReference type="InterPro" id="IPR003599">
    <property type="entry name" value="Ig_sub"/>
</dbReference>
<name>A0A8B6CU79_MYTGA</name>
<dbReference type="PROSITE" id="PS50835">
    <property type="entry name" value="IG_LIKE"/>
    <property type="match status" value="4"/>
</dbReference>
<feature type="compositionally biased region" description="Polar residues" evidence="12">
    <location>
        <begin position="103"/>
        <end position="113"/>
    </location>
</feature>
<keyword evidence="4" id="KW-0597">Phosphoprotein</keyword>
<feature type="compositionally biased region" description="Basic and acidic residues" evidence="12">
    <location>
        <begin position="207"/>
        <end position="227"/>
    </location>
</feature>
<dbReference type="FunFam" id="1.10.418.10:FF:000009">
    <property type="entry name" value="smoothelin isoform X2"/>
    <property type="match status" value="1"/>
</dbReference>
<dbReference type="SMART" id="SM00408">
    <property type="entry name" value="IGc2"/>
    <property type="match status" value="4"/>
</dbReference>
<dbReference type="InterPro" id="IPR001715">
    <property type="entry name" value="CH_dom"/>
</dbReference>
<dbReference type="Pfam" id="PF00307">
    <property type="entry name" value="CH"/>
    <property type="match status" value="1"/>
</dbReference>
<comment type="similarity">
    <text evidence="2">Belongs to the protein kinase superfamily. CAMK Ser/Thr protein kinase family.</text>
</comment>
<evidence type="ECO:0000256" key="12">
    <source>
        <dbReference type="SAM" id="MobiDB-lite"/>
    </source>
</evidence>
<dbReference type="CDD" id="cd21200">
    <property type="entry name" value="CH_SMTN-like"/>
    <property type="match status" value="1"/>
</dbReference>
<evidence type="ECO:0000256" key="11">
    <source>
        <dbReference type="SAM" id="Coils"/>
    </source>
</evidence>
<feature type="compositionally biased region" description="Basic and acidic residues" evidence="12">
    <location>
        <begin position="1186"/>
        <end position="1199"/>
    </location>
</feature>
<dbReference type="CDD" id="cd00096">
    <property type="entry name" value="Ig"/>
    <property type="match status" value="1"/>
</dbReference>
<feature type="domain" description="Calponin-homology (CH)" evidence="13">
    <location>
        <begin position="1519"/>
        <end position="1625"/>
    </location>
</feature>
<protein>
    <recommendedName>
        <fullName evidence="17">Smoothelin</fullName>
    </recommendedName>
</protein>
<evidence type="ECO:0000313" key="16">
    <source>
        <dbReference type="Proteomes" id="UP000596742"/>
    </source>
</evidence>